<evidence type="ECO:0000256" key="3">
    <source>
        <dbReference type="ARBA" id="ARBA00022989"/>
    </source>
</evidence>
<protein>
    <submittedName>
        <fullName evidence="5">MSFD7</fullName>
    </submittedName>
</protein>
<gene>
    <name evidence="5" type="ORF">LSAA_3505</name>
</gene>
<dbReference type="InterPro" id="IPR036259">
    <property type="entry name" value="MFS_trans_sf"/>
</dbReference>
<evidence type="ECO:0000256" key="4">
    <source>
        <dbReference type="ARBA" id="ARBA00023136"/>
    </source>
</evidence>
<organism evidence="5 6">
    <name type="scientific">Lepeophtheirus salmonis</name>
    <name type="common">Salmon louse</name>
    <name type="synonym">Caligus salmonis</name>
    <dbReference type="NCBI Taxonomy" id="72036"/>
    <lineage>
        <taxon>Eukaryota</taxon>
        <taxon>Metazoa</taxon>
        <taxon>Ecdysozoa</taxon>
        <taxon>Arthropoda</taxon>
        <taxon>Crustacea</taxon>
        <taxon>Multicrustacea</taxon>
        <taxon>Hexanauplia</taxon>
        <taxon>Copepoda</taxon>
        <taxon>Siphonostomatoida</taxon>
        <taxon>Caligidae</taxon>
        <taxon>Lepeophtheirus</taxon>
    </lineage>
</organism>
<name>A0A7R8CKJ0_LEPSM</name>
<comment type="subcellular location">
    <subcellularLocation>
        <location evidence="1">Membrane</location>
        <topology evidence="1">Multi-pass membrane protein</topology>
    </subcellularLocation>
</comment>
<evidence type="ECO:0000313" key="6">
    <source>
        <dbReference type="Proteomes" id="UP000675881"/>
    </source>
</evidence>
<keyword evidence="3" id="KW-1133">Transmembrane helix</keyword>
<keyword evidence="4" id="KW-0472">Membrane</keyword>
<dbReference type="AlphaFoldDB" id="A0A7R8CKJ0"/>
<dbReference type="OrthoDB" id="422206at2759"/>
<evidence type="ECO:0000256" key="2">
    <source>
        <dbReference type="ARBA" id="ARBA00022692"/>
    </source>
</evidence>
<accession>A0A7R8CKJ0</accession>
<dbReference type="InterPro" id="IPR049680">
    <property type="entry name" value="FLVCR1-2_SLC49-like"/>
</dbReference>
<reference evidence="5" key="1">
    <citation type="submission" date="2021-02" db="EMBL/GenBank/DDBJ databases">
        <authorList>
            <person name="Bekaert M."/>
        </authorList>
    </citation>
    <scope>NUCLEOTIDE SEQUENCE</scope>
    <source>
        <strain evidence="5">IoA-00</strain>
    </source>
</reference>
<dbReference type="PANTHER" id="PTHR10924">
    <property type="entry name" value="MAJOR FACILITATOR SUPERFAMILY PROTEIN-RELATED"/>
    <property type="match status" value="1"/>
</dbReference>
<dbReference type="Proteomes" id="UP000675881">
    <property type="component" value="Chromosome 12"/>
</dbReference>
<evidence type="ECO:0000313" key="5">
    <source>
        <dbReference type="EMBL" id="CAF2820558.1"/>
    </source>
</evidence>
<proteinExistence type="predicted"/>
<sequence>MSDENKLSLNETANYSHWVAFPSVSKNAAKYYDQTGDAIDLLSTLSYGITWTKSWTTFWGEYSLVLVDYCVFCSSLPYLSDIFTSDEKFYLALLGQILTGIACPFISCVPTKISQHWFGDNERTIATILLGMSNPLGIVLGQGLTPQIAPSPEKIPRMNIYGLFLQRLGEKKSYPPSPPSHSAEMQVKEKVNYLICIKKLMTNFPFIIIFLFLGAAMGYISTLSTKIEQLLCSKGYSDQLSGLSGSLILLWGFIASFFFGFLAIKVKKIVLICKTSGLIELYCAKLSEIRLVDIREHFIQKCKDDLFTTTDFLLENDIVQYLFFL</sequence>
<dbReference type="SUPFAM" id="SSF103473">
    <property type="entry name" value="MFS general substrate transporter"/>
    <property type="match status" value="1"/>
</dbReference>
<dbReference type="PANTHER" id="PTHR10924:SF6">
    <property type="entry name" value="SOLUTE CARRIER FAMILY 49 MEMBER A3"/>
    <property type="match status" value="1"/>
</dbReference>
<keyword evidence="2" id="KW-0812">Transmembrane</keyword>
<evidence type="ECO:0000256" key="1">
    <source>
        <dbReference type="ARBA" id="ARBA00004141"/>
    </source>
</evidence>
<dbReference type="EMBL" id="HG994591">
    <property type="protein sequence ID" value="CAF2820558.1"/>
    <property type="molecule type" value="Genomic_DNA"/>
</dbReference>
<dbReference type="GO" id="GO:0016020">
    <property type="term" value="C:membrane"/>
    <property type="evidence" value="ECO:0007669"/>
    <property type="project" value="UniProtKB-SubCell"/>
</dbReference>
<keyword evidence="6" id="KW-1185">Reference proteome</keyword>